<evidence type="ECO:0000313" key="3">
    <source>
        <dbReference type="WBParaSite" id="L893_g2743.t1"/>
    </source>
</evidence>
<organism evidence="2 3">
    <name type="scientific">Steinernema glaseri</name>
    <dbReference type="NCBI Taxonomy" id="37863"/>
    <lineage>
        <taxon>Eukaryota</taxon>
        <taxon>Metazoa</taxon>
        <taxon>Ecdysozoa</taxon>
        <taxon>Nematoda</taxon>
        <taxon>Chromadorea</taxon>
        <taxon>Rhabditida</taxon>
        <taxon>Tylenchina</taxon>
        <taxon>Panagrolaimomorpha</taxon>
        <taxon>Strongyloidoidea</taxon>
        <taxon>Steinernematidae</taxon>
        <taxon>Steinernema</taxon>
    </lineage>
</organism>
<dbReference type="Proteomes" id="UP000095287">
    <property type="component" value="Unplaced"/>
</dbReference>
<dbReference type="WBParaSite" id="L893_g2743.t1">
    <property type="protein sequence ID" value="L893_g2743.t1"/>
    <property type="gene ID" value="L893_g2743"/>
</dbReference>
<accession>A0A1I7ZLN8</accession>
<evidence type="ECO:0000256" key="1">
    <source>
        <dbReference type="SAM" id="Phobius"/>
    </source>
</evidence>
<evidence type="ECO:0000313" key="2">
    <source>
        <dbReference type="Proteomes" id="UP000095287"/>
    </source>
</evidence>
<sequence>MCPTSCSLVEEEATLNDDLKRKRPQSSTVCGRSEWIASLLLLITVHVGPNSKEHVVLFRFAPPLQRCFRDKERTSLFVCTAGMRLLAVLFLVKILAAIGLADRIEELLRSVDDPVKNRLPVTPATKVIDATCGAYQRLTLNNDTIIRFSTAGFPSSPYPGSNCSATFFFNTTGFFVFEHLNLAVQDSISFSGPEDKSFSGNEWFSNSAFFYPSSPQGQIEVNVSLAVASQYQTAGFRLWVYPYAAGAAPLLCNDKKFCSESQMVFSPGFPYGNNFNVTGYEVHVPVNNNAYRYVISNLALQDSTLNLGDATPTGSVTTPKDNAATCNGAGYYEYDFVVNFTRPTGASNEYFVVAVQSNNNPAMGQLSFSSSPV</sequence>
<keyword evidence="1" id="KW-1133">Transmembrane helix</keyword>
<protein>
    <submittedName>
        <fullName evidence="3">CUB domain-containing protein</fullName>
    </submittedName>
</protein>
<name>A0A1I7ZLN8_9BILA</name>
<feature type="transmembrane region" description="Helical" evidence="1">
    <location>
        <begin position="76"/>
        <end position="101"/>
    </location>
</feature>
<proteinExistence type="predicted"/>
<keyword evidence="1" id="KW-0472">Membrane</keyword>
<dbReference type="AlphaFoldDB" id="A0A1I7ZLN8"/>
<reference evidence="3" key="1">
    <citation type="submission" date="2016-11" db="UniProtKB">
        <authorList>
            <consortium name="WormBaseParasite"/>
        </authorList>
    </citation>
    <scope>IDENTIFICATION</scope>
</reference>
<keyword evidence="2" id="KW-1185">Reference proteome</keyword>
<keyword evidence="1" id="KW-0812">Transmembrane</keyword>